<dbReference type="KEGG" id="pbas:SMSP2_00912"/>
<evidence type="ECO:0000256" key="3">
    <source>
        <dbReference type="ARBA" id="ARBA00022448"/>
    </source>
</evidence>
<proteinExistence type="inferred from homology"/>
<dbReference type="SUPFAM" id="SSF74653">
    <property type="entry name" value="TolA/TonB C-terminal domain"/>
    <property type="match status" value="1"/>
</dbReference>
<dbReference type="InterPro" id="IPR037682">
    <property type="entry name" value="TonB_C"/>
</dbReference>
<feature type="compositionally biased region" description="Acidic residues" evidence="10">
    <location>
        <begin position="69"/>
        <end position="88"/>
    </location>
</feature>
<dbReference type="GO" id="GO:0055085">
    <property type="term" value="P:transmembrane transport"/>
    <property type="evidence" value="ECO:0007669"/>
    <property type="project" value="InterPro"/>
</dbReference>
<dbReference type="AlphaFoldDB" id="A0A1Q2MD10"/>
<protein>
    <submittedName>
        <fullName evidence="13">Transport protein TonB</fullName>
    </submittedName>
</protein>
<keyword evidence="7" id="KW-0653">Protein transport</keyword>
<evidence type="ECO:0000256" key="10">
    <source>
        <dbReference type="SAM" id="MobiDB-lite"/>
    </source>
</evidence>
<dbReference type="EMBL" id="CP019646">
    <property type="protein sequence ID" value="AQQ70560.1"/>
    <property type="molecule type" value="Genomic_DNA"/>
</dbReference>
<keyword evidence="3" id="KW-0813">Transport</keyword>
<evidence type="ECO:0000256" key="2">
    <source>
        <dbReference type="ARBA" id="ARBA00006555"/>
    </source>
</evidence>
<dbReference type="PANTHER" id="PTHR33446">
    <property type="entry name" value="PROTEIN TONB-RELATED"/>
    <property type="match status" value="1"/>
</dbReference>
<evidence type="ECO:0000256" key="1">
    <source>
        <dbReference type="ARBA" id="ARBA00004383"/>
    </source>
</evidence>
<dbReference type="GO" id="GO:0098797">
    <property type="term" value="C:plasma membrane protein complex"/>
    <property type="evidence" value="ECO:0007669"/>
    <property type="project" value="TreeGrafter"/>
</dbReference>
<evidence type="ECO:0000256" key="8">
    <source>
        <dbReference type="ARBA" id="ARBA00022989"/>
    </source>
</evidence>
<dbReference type="Gene3D" id="3.30.1150.10">
    <property type="match status" value="1"/>
</dbReference>
<evidence type="ECO:0000259" key="12">
    <source>
        <dbReference type="PROSITE" id="PS52015"/>
    </source>
</evidence>
<feature type="domain" description="TonB C-terminal" evidence="12">
    <location>
        <begin position="136"/>
        <end position="226"/>
    </location>
</feature>
<evidence type="ECO:0000313" key="14">
    <source>
        <dbReference type="Proteomes" id="UP000188181"/>
    </source>
</evidence>
<dbReference type="InterPro" id="IPR006260">
    <property type="entry name" value="TonB/TolA_C"/>
</dbReference>
<evidence type="ECO:0000256" key="4">
    <source>
        <dbReference type="ARBA" id="ARBA00022475"/>
    </source>
</evidence>
<dbReference type="RefSeq" id="WP_186804860.1">
    <property type="nucleotide sequence ID" value="NZ_CP019646.1"/>
</dbReference>
<dbReference type="STRING" id="1851148.SMSP2_00912"/>
<organism evidence="13 14">
    <name type="scientific">Limihaloglobus sulfuriphilus</name>
    <dbReference type="NCBI Taxonomy" id="1851148"/>
    <lineage>
        <taxon>Bacteria</taxon>
        <taxon>Pseudomonadati</taxon>
        <taxon>Planctomycetota</taxon>
        <taxon>Phycisphaerae</taxon>
        <taxon>Sedimentisphaerales</taxon>
        <taxon>Sedimentisphaeraceae</taxon>
        <taxon>Limihaloglobus</taxon>
    </lineage>
</organism>
<evidence type="ECO:0000313" key="13">
    <source>
        <dbReference type="EMBL" id="AQQ70560.1"/>
    </source>
</evidence>
<dbReference type="PROSITE" id="PS52015">
    <property type="entry name" value="TONB_CTD"/>
    <property type="match status" value="1"/>
</dbReference>
<keyword evidence="6 11" id="KW-0812">Transmembrane</keyword>
<evidence type="ECO:0000256" key="5">
    <source>
        <dbReference type="ARBA" id="ARBA00022519"/>
    </source>
</evidence>
<dbReference type="Pfam" id="PF03544">
    <property type="entry name" value="TonB_C"/>
    <property type="match status" value="1"/>
</dbReference>
<evidence type="ECO:0000256" key="11">
    <source>
        <dbReference type="SAM" id="Phobius"/>
    </source>
</evidence>
<comment type="subcellular location">
    <subcellularLocation>
        <location evidence="1">Cell inner membrane</location>
        <topology evidence="1">Single-pass membrane protein</topology>
        <orientation evidence="1">Periplasmic side</orientation>
    </subcellularLocation>
</comment>
<dbReference type="GO" id="GO:0031992">
    <property type="term" value="F:energy transducer activity"/>
    <property type="evidence" value="ECO:0007669"/>
    <property type="project" value="TreeGrafter"/>
</dbReference>
<comment type="similarity">
    <text evidence="2">Belongs to the TonB family.</text>
</comment>
<reference evidence="14" key="1">
    <citation type="submission" date="2017-02" db="EMBL/GenBank/DDBJ databases">
        <title>Comparative genomics and description of representatives of a novel lineage of planctomycetes thriving in anoxic sediments.</title>
        <authorList>
            <person name="Spring S."/>
            <person name="Bunk B."/>
            <person name="Sproer C."/>
        </authorList>
    </citation>
    <scope>NUCLEOTIDE SEQUENCE [LARGE SCALE GENOMIC DNA]</scope>
    <source>
        <strain evidence="14">SM-Chi-D1</strain>
    </source>
</reference>
<keyword evidence="9 11" id="KW-0472">Membrane</keyword>
<dbReference type="InterPro" id="IPR051045">
    <property type="entry name" value="TonB-dependent_transducer"/>
</dbReference>
<keyword evidence="5" id="KW-0997">Cell inner membrane</keyword>
<dbReference type="PANTHER" id="PTHR33446:SF2">
    <property type="entry name" value="PROTEIN TONB"/>
    <property type="match status" value="1"/>
</dbReference>
<keyword evidence="14" id="KW-1185">Reference proteome</keyword>
<feature type="transmembrane region" description="Helical" evidence="11">
    <location>
        <begin position="21"/>
        <end position="41"/>
    </location>
</feature>
<dbReference type="GO" id="GO:0015031">
    <property type="term" value="P:protein transport"/>
    <property type="evidence" value="ECO:0007669"/>
    <property type="project" value="UniProtKB-KW"/>
</dbReference>
<evidence type="ECO:0000256" key="6">
    <source>
        <dbReference type="ARBA" id="ARBA00022692"/>
    </source>
</evidence>
<accession>A0A1Q2MD10</accession>
<keyword evidence="8 11" id="KW-1133">Transmembrane helix</keyword>
<name>A0A1Q2MD10_9BACT</name>
<gene>
    <name evidence="13" type="ORF">SMSP2_00912</name>
</gene>
<sequence>MAFRNSKKTPIAIIKSLLTRIVSCGGAAVLTLALFLVLPLMQTISKPPVADLTIQTVDTAELDAPPPPPEEEPEEEPEPEETPPELTEEAPPMTLEQLTVALNPGLGDGWMQGDFTMKIDNAVKSGNDIDALFSVADLDQKPRIVYQPGPVLTPQLRRRAPGTVYIIFIVNQQGRVENPVIQKSSDPIFEEAALKAIKKWKFEPGKRNGKPVRFRMRVPFTFPKGN</sequence>
<dbReference type="Proteomes" id="UP000188181">
    <property type="component" value="Chromosome"/>
</dbReference>
<keyword evidence="4" id="KW-1003">Cell membrane</keyword>
<evidence type="ECO:0000256" key="7">
    <source>
        <dbReference type="ARBA" id="ARBA00022927"/>
    </source>
</evidence>
<dbReference type="NCBIfam" id="TIGR01352">
    <property type="entry name" value="tonB_Cterm"/>
    <property type="match status" value="1"/>
</dbReference>
<evidence type="ECO:0000256" key="9">
    <source>
        <dbReference type="ARBA" id="ARBA00023136"/>
    </source>
</evidence>
<feature type="region of interest" description="Disordered" evidence="10">
    <location>
        <begin position="60"/>
        <end position="90"/>
    </location>
</feature>